<name>A0A2R6BS06_9ARCH</name>
<sequence length="61" mass="6856">MLRLIINPVPSIEGESATNWDVLVQSKALRLPLRLSSEYRITSVYITHDVGDNSGLRAEFL</sequence>
<dbReference type="EMBL" id="NEXI01000001">
    <property type="protein sequence ID" value="PSO01309.1"/>
    <property type="molecule type" value="Genomic_DNA"/>
</dbReference>
<gene>
    <name evidence="1" type="ORF">B9Q07_00355</name>
</gene>
<accession>A0A2R6BS06</accession>
<dbReference type="Proteomes" id="UP000241972">
    <property type="component" value="Unassembled WGS sequence"/>
</dbReference>
<evidence type="ECO:0000313" key="1">
    <source>
        <dbReference type="EMBL" id="PSO01309.1"/>
    </source>
</evidence>
<comment type="caution">
    <text evidence="1">The sequence shown here is derived from an EMBL/GenBank/DDBJ whole genome shotgun (WGS) entry which is preliminary data.</text>
</comment>
<reference evidence="1 2" key="1">
    <citation type="submission" date="2017-04" db="EMBL/GenBank/DDBJ databases">
        <title>Novel microbial lineages endemic to geothermal iron-oxide mats fill important gaps in the evolutionary history of Archaea.</title>
        <authorList>
            <person name="Jay Z.J."/>
            <person name="Beam J.P."/>
            <person name="Dlakic M."/>
            <person name="Rusch D.B."/>
            <person name="Kozubal M.A."/>
            <person name="Inskeep W.P."/>
        </authorList>
    </citation>
    <scope>NUCLEOTIDE SEQUENCE [LARGE SCALE GENOMIC DNA]</scope>
    <source>
        <strain evidence="1">ECH_B_3</strain>
    </source>
</reference>
<protein>
    <submittedName>
        <fullName evidence="1">Uncharacterized protein</fullName>
    </submittedName>
</protein>
<organism evidence="1 2">
    <name type="scientific">Candidatus Marsarchaeota G2 archaeon ECH_B_3</name>
    <dbReference type="NCBI Taxonomy" id="1978161"/>
    <lineage>
        <taxon>Archaea</taxon>
        <taxon>Candidatus Marsarchaeota</taxon>
        <taxon>Candidatus Marsarchaeota group 2</taxon>
    </lineage>
</organism>
<evidence type="ECO:0000313" key="2">
    <source>
        <dbReference type="Proteomes" id="UP000241972"/>
    </source>
</evidence>
<proteinExistence type="predicted"/>
<dbReference type="AlphaFoldDB" id="A0A2R6BS06"/>